<evidence type="ECO:0000313" key="1">
    <source>
        <dbReference type="Proteomes" id="UP000887569"/>
    </source>
</evidence>
<accession>A0A914ZS44</accession>
<dbReference type="WBParaSite" id="PgB17_g029_t01">
    <property type="protein sequence ID" value="PgB17_g029_t01"/>
    <property type="gene ID" value="PgB17_g029"/>
</dbReference>
<keyword evidence="1" id="KW-1185">Reference proteome</keyword>
<protein>
    <submittedName>
        <fullName evidence="2">Uncharacterized protein</fullName>
    </submittedName>
</protein>
<name>A0A914ZS44_PARUN</name>
<dbReference type="Proteomes" id="UP000887569">
    <property type="component" value="Unplaced"/>
</dbReference>
<proteinExistence type="predicted"/>
<evidence type="ECO:0000313" key="2">
    <source>
        <dbReference type="WBParaSite" id="PgB17_g029_t01"/>
    </source>
</evidence>
<organism evidence="1 2">
    <name type="scientific">Parascaris univalens</name>
    <name type="common">Nematode worm</name>
    <dbReference type="NCBI Taxonomy" id="6257"/>
    <lineage>
        <taxon>Eukaryota</taxon>
        <taxon>Metazoa</taxon>
        <taxon>Ecdysozoa</taxon>
        <taxon>Nematoda</taxon>
        <taxon>Chromadorea</taxon>
        <taxon>Rhabditida</taxon>
        <taxon>Spirurina</taxon>
        <taxon>Ascaridomorpha</taxon>
        <taxon>Ascaridoidea</taxon>
        <taxon>Ascarididae</taxon>
        <taxon>Parascaris</taxon>
    </lineage>
</organism>
<dbReference type="AlphaFoldDB" id="A0A914ZS44"/>
<sequence>VLSTATLSSDSDGVPAVYFDGDDIPQNGSVLGREKRHIGCPVGCFSGCQTTLQCQSIAPQSVCLRSCCCIPSIAQIPQIPQQAVTLDTACDGGPAVAACINGLCGQGYFCNARGFCCRCQSGNTSGSISKDQFLDFI</sequence>
<reference evidence="2" key="1">
    <citation type="submission" date="2022-11" db="UniProtKB">
        <authorList>
            <consortium name="WormBaseParasite"/>
        </authorList>
    </citation>
    <scope>IDENTIFICATION</scope>
</reference>